<name>A0A136A2B4_9ALTE</name>
<organism evidence="1 2">
    <name type="scientific">Paraglaciecola hydrolytica</name>
    <dbReference type="NCBI Taxonomy" id="1799789"/>
    <lineage>
        <taxon>Bacteria</taxon>
        <taxon>Pseudomonadati</taxon>
        <taxon>Pseudomonadota</taxon>
        <taxon>Gammaproteobacteria</taxon>
        <taxon>Alteromonadales</taxon>
        <taxon>Alteromonadaceae</taxon>
        <taxon>Paraglaciecola</taxon>
    </lineage>
</organism>
<proteinExistence type="predicted"/>
<comment type="caution">
    <text evidence="1">The sequence shown here is derived from an EMBL/GenBank/DDBJ whole genome shotgun (WGS) entry which is preliminary data.</text>
</comment>
<keyword evidence="2" id="KW-1185">Reference proteome</keyword>
<protein>
    <recommendedName>
        <fullName evidence="3">Extradiol ring-cleavage dioxygenase LigAB LigA subunit domain-containing protein</fullName>
    </recommendedName>
</protein>
<dbReference type="STRING" id="1799789.AX660_14540"/>
<dbReference type="InterPro" id="IPR036622">
    <property type="entry name" value="LigA_sf"/>
</dbReference>
<evidence type="ECO:0000313" key="1">
    <source>
        <dbReference type="EMBL" id="KXI29354.1"/>
    </source>
</evidence>
<dbReference type="RefSeq" id="WP_068376666.1">
    <property type="nucleotide sequence ID" value="NZ_LSNE01000005.1"/>
</dbReference>
<evidence type="ECO:0000313" key="2">
    <source>
        <dbReference type="Proteomes" id="UP000070299"/>
    </source>
</evidence>
<accession>A0A136A2B4</accession>
<dbReference type="SUPFAM" id="SSF48076">
    <property type="entry name" value="LigA subunit of an aromatic-ring-opening dioxygenase LigAB"/>
    <property type="match status" value="1"/>
</dbReference>
<sequence length="67" mass="7501">MAKSLADFLEELDSNAELKEAYLKNPVATAEKYGLANDDVALIKNKDWDAVQKQFENLGSDPKVHSY</sequence>
<dbReference type="EMBL" id="LSNE01000005">
    <property type="protein sequence ID" value="KXI29354.1"/>
    <property type="molecule type" value="Genomic_DNA"/>
</dbReference>
<dbReference type="AlphaFoldDB" id="A0A136A2B4"/>
<reference evidence="2" key="1">
    <citation type="submission" date="2016-02" db="EMBL/GenBank/DDBJ databases">
        <authorList>
            <person name="Schultz-Johansen M."/>
            <person name="Glaring M.A."/>
            <person name="Bech P.K."/>
            <person name="Stougaard P."/>
        </authorList>
    </citation>
    <scope>NUCLEOTIDE SEQUENCE [LARGE SCALE GENOMIC DNA]</scope>
    <source>
        <strain evidence="2">S66</strain>
    </source>
</reference>
<dbReference type="Proteomes" id="UP000070299">
    <property type="component" value="Unassembled WGS sequence"/>
</dbReference>
<dbReference type="OrthoDB" id="6197820at2"/>
<gene>
    <name evidence="1" type="ORF">AX660_14540</name>
</gene>
<evidence type="ECO:0008006" key="3">
    <source>
        <dbReference type="Google" id="ProtNLM"/>
    </source>
</evidence>